<dbReference type="EC" id="3.5.1.28" evidence="3"/>
<keyword evidence="4" id="KW-0378">Hydrolase</keyword>
<dbReference type="InterPro" id="IPR036366">
    <property type="entry name" value="PGBDSf"/>
</dbReference>
<dbReference type="Gene3D" id="1.10.101.10">
    <property type="entry name" value="PGBD-like superfamily/PGBD"/>
    <property type="match status" value="1"/>
</dbReference>
<evidence type="ECO:0000259" key="6">
    <source>
        <dbReference type="SMART" id="SM00644"/>
    </source>
</evidence>
<protein>
    <recommendedName>
        <fullName evidence="3">N-acetylmuramoyl-L-alanine amidase</fullName>
        <ecNumber evidence="3">3.5.1.28</ecNumber>
    </recommendedName>
</protein>
<gene>
    <name evidence="7" type="ORF">HHL28_03405</name>
</gene>
<evidence type="ECO:0000256" key="3">
    <source>
        <dbReference type="ARBA" id="ARBA00011901"/>
    </source>
</evidence>
<dbReference type="Pfam" id="PF01510">
    <property type="entry name" value="Amidase_2"/>
    <property type="match status" value="1"/>
</dbReference>
<dbReference type="SUPFAM" id="SSF55846">
    <property type="entry name" value="N-acetylmuramoyl-L-alanine amidase-like"/>
    <property type="match status" value="1"/>
</dbReference>
<dbReference type="KEGG" id="acru:HHL28_03405"/>
<accession>A0A858R4L0</accession>
<dbReference type="GO" id="GO:0019867">
    <property type="term" value="C:outer membrane"/>
    <property type="evidence" value="ECO:0007669"/>
    <property type="project" value="TreeGrafter"/>
</dbReference>
<dbReference type="GO" id="GO:0009253">
    <property type="term" value="P:peptidoglycan catabolic process"/>
    <property type="evidence" value="ECO:0007669"/>
    <property type="project" value="InterPro"/>
</dbReference>
<dbReference type="InterPro" id="IPR036505">
    <property type="entry name" value="Amidase/PGRP_sf"/>
</dbReference>
<sequence length="252" mass="27879">MRLVDLPSPNFGPRRGGIRPDMLVLHYTGMRSAEDALDRLCDEEAQVSAHYVIDEEGTVYRLVREDKRAWHAGRGCWRGETDINSRSIGIELVNPGHEFGYRPFPIAQMASLILLAGELVREYAIPPLHVLAHSDVAPDRKEDPGELFDWPSLAAAGIGAWPQPNGQDMASWSNAEIRELLGRVGYGTAWEKPDGTAWDGTAWDGAAAKTLLAFQRHWRPARLTGQPDTETVARLRALVREYCPANGTTVSA</sequence>
<keyword evidence="8" id="KW-1185">Reference proteome</keyword>
<evidence type="ECO:0000256" key="5">
    <source>
        <dbReference type="ARBA" id="ARBA00023316"/>
    </source>
</evidence>
<organism evidence="7 8">
    <name type="scientific">Aerophototrophica crusticola</name>
    <dbReference type="NCBI Taxonomy" id="1709002"/>
    <lineage>
        <taxon>Bacteria</taxon>
        <taxon>Pseudomonadati</taxon>
        <taxon>Pseudomonadota</taxon>
        <taxon>Alphaproteobacteria</taxon>
        <taxon>Rhodospirillales</taxon>
        <taxon>Rhodospirillaceae</taxon>
        <taxon>Aerophototrophica</taxon>
    </lineage>
</organism>
<comment type="similarity">
    <text evidence="2">Belongs to the N-acetylmuramoyl-L-alanine amidase 2 family.</text>
</comment>
<dbReference type="EMBL" id="CP051775">
    <property type="protein sequence ID" value="QJE72272.1"/>
    <property type="molecule type" value="Genomic_DNA"/>
</dbReference>
<dbReference type="SMART" id="SM00644">
    <property type="entry name" value="Ami_2"/>
    <property type="match status" value="1"/>
</dbReference>
<dbReference type="InterPro" id="IPR051206">
    <property type="entry name" value="NAMLAA_amidase_2"/>
</dbReference>
<evidence type="ECO:0000313" key="7">
    <source>
        <dbReference type="EMBL" id="QJE72272.1"/>
    </source>
</evidence>
<dbReference type="CDD" id="cd06583">
    <property type="entry name" value="PGRP"/>
    <property type="match status" value="1"/>
</dbReference>
<dbReference type="SUPFAM" id="SSF47090">
    <property type="entry name" value="PGBD-like"/>
    <property type="match status" value="1"/>
</dbReference>
<feature type="domain" description="N-acetylmuramoyl-L-alanine amidase" evidence="6">
    <location>
        <begin position="8"/>
        <end position="145"/>
    </location>
</feature>
<dbReference type="Proteomes" id="UP000501891">
    <property type="component" value="Chromosome"/>
</dbReference>
<evidence type="ECO:0000313" key="8">
    <source>
        <dbReference type="Proteomes" id="UP000501891"/>
    </source>
</evidence>
<keyword evidence="5" id="KW-0961">Cell wall biogenesis/degradation</keyword>
<dbReference type="PANTHER" id="PTHR30417:SF1">
    <property type="entry name" value="N-ACETYLMURAMOYL-L-ALANINE AMIDASE AMID"/>
    <property type="match status" value="1"/>
</dbReference>
<comment type="catalytic activity">
    <reaction evidence="1">
        <text>Hydrolyzes the link between N-acetylmuramoyl residues and L-amino acid residues in certain cell-wall glycopeptides.</text>
        <dbReference type="EC" id="3.5.1.28"/>
    </reaction>
</comment>
<dbReference type="Gene3D" id="3.40.80.10">
    <property type="entry name" value="Peptidoglycan recognition protein-like"/>
    <property type="match status" value="1"/>
</dbReference>
<evidence type="ECO:0000256" key="2">
    <source>
        <dbReference type="ARBA" id="ARBA00007553"/>
    </source>
</evidence>
<reference evidence="7" key="1">
    <citation type="submission" date="2020-04" db="EMBL/GenBank/DDBJ databases">
        <title>A desert anoxygenic phototrophic bacterium fixes CO2 using RubisCO under aerobic conditions.</title>
        <authorList>
            <person name="Tang K."/>
        </authorList>
    </citation>
    <scope>NUCLEOTIDE SEQUENCE [LARGE SCALE GENOMIC DNA]</scope>
    <source>
        <strain evidence="7">MIMtkB3</strain>
    </source>
</reference>
<evidence type="ECO:0000256" key="1">
    <source>
        <dbReference type="ARBA" id="ARBA00001561"/>
    </source>
</evidence>
<name>A0A858R4L0_9PROT</name>
<dbReference type="GO" id="GO:0009254">
    <property type="term" value="P:peptidoglycan turnover"/>
    <property type="evidence" value="ECO:0007669"/>
    <property type="project" value="TreeGrafter"/>
</dbReference>
<dbReference type="InterPro" id="IPR036365">
    <property type="entry name" value="PGBD-like_sf"/>
</dbReference>
<dbReference type="InterPro" id="IPR002502">
    <property type="entry name" value="Amidase_domain"/>
</dbReference>
<proteinExistence type="inferred from homology"/>
<dbReference type="AlphaFoldDB" id="A0A858R4L0"/>
<dbReference type="GO" id="GO:0071555">
    <property type="term" value="P:cell wall organization"/>
    <property type="evidence" value="ECO:0007669"/>
    <property type="project" value="UniProtKB-KW"/>
</dbReference>
<evidence type="ECO:0000256" key="4">
    <source>
        <dbReference type="ARBA" id="ARBA00022801"/>
    </source>
</evidence>
<dbReference type="GO" id="GO:0008745">
    <property type="term" value="F:N-acetylmuramoyl-L-alanine amidase activity"/>
    <property type="evidence" value="ECO:0007669"/>
    <property type="project" value="UniProtKB-EC"/>
</dbReference>
<dbReference type="PANTHER" id="PTHR30417">
    <property type="entry name" value="N-ACETYLMURAMOYL-L-ALANINE AMIDASE AMID"/>
    <property type="match status" value="1"/>
</dbReference>